<dbReference type="Proteomes" id="UP001318040">
    <property type="component" value="Unplaced"/>
</dbReference>
<name>A0AAJ7SJQ7_PETMA</name>
<dbReference type="Gene3D" id="3.30.70.890">
    <property type="entry name" value="GHMP kinase, C-terminal domain"/>
    <property type="match status" value="1"/>
</dbReference>
<dbReference type="GO" id="GO:0006012">
    <property type="term" value="P:galactose metabolic process"/>
    <property type="evidence" value="ECO:0007669"/>
    <property type="project" value="TreeGrafter"/>
</dbReference>
<dbReference type="GO" id="GO:0005524">
    <property type="term" value="F:ATP binding"/>
    <property type="evidence" value="ECO:0007669"/>
    <property type="project" value="UniProtKB-KW"/>
</dbReference>
<accession>A0AAJ7SJQ7</accession>
<evidence type="ECO:0000256" key="2">
    <source>
        <dbReference type="ARBA" id="ARBA00022840"/>
    </source>
</evidence>
<dbReference type="SUPFAM" id="SSF55060">
    <property type="entry name" value="GHMP Kinase, C-terminal domain"/>
    <property type="match status" value="1"/>
</dbReference>
<protein>
    <submittedName>
        <fullName evidence="5">Galactokinase-like</fullName>
    </submittedName>
</protein>
<proteinExistence type="predicted"/>
<dbReference type="InterPro" id="IPR036554">
    <property type="entry name" value="GHMP_kinase_C_sf"/>
</dbReference>
<evidence type="ECO:0000313" key="5">
    <source>
        <dbReference type="RefSeq" id="XP_032800607.1"/>
    </source>
</evidence>
<keyword evidence="4" id="KW-1185">Reference proteome</keyword>
<sequence>MLRVDLSVLALRAGDFGRVGELMAASHASLRDDYEVSCPEADQLVRLSSACPGVLGARLTGGGFGGCVVAMVTGCTRLEAEQNLQGLVRHVQEHYSGQAKFYRAVPSGGAHSLSL</sequence>
<organism evidence="4 5">
    <name type="scientific">Petromyzon marinus</name>
    <name type="common">Sea lamprey</name>
    <dbReference type="NCBI Taxonomy" id="7757"/>
    <lineage>
        <taxon>Eukaryota</taxon>
        <taxon>Metazoa</taxon>
        <taxon>Chordata</taxon>
        <taxon>Craniata</taxon>
        <taxon>Vertebrata</taxon>
        <taxon>Cyclostomata</taxon>
        <taxon>Hyperoartia</taxon>
        <taxon>Petromyzontiformes</taxon>
        <taxon>Petromyzontidae</taxon>
        <taxon>Petromyzon</taxon>
    </lineage>
</organism>
<evidence type="ECO:0000256" key="1">
    <source>
        <dbReference type="ARBA" id="ARBA00022741"/>
    </source>
</evidence>
<dbReference type="KEGG" id="pmrn:116937573"/>
<gene>
    <name evidence="5" type="primary">LOC116937573</name>
</gene>
<dbReference type="PANTHER" id="PTHR10457">
    <property type="entry name" value="MEVALONATE KINASE/GALACTOKINASE"/>
    <property type="match status" value="1"/>
</dbReference>
<dbReference type="RefSeq" id="XP_032800607.1">
    <property type="nucleotide sequence ID" value="XM_032944716.1"/>
</dbReference>
<evidence type="ECO:0000313" key="4">
    <source>
        <dbReference type="Proteomes" id="UP001318040"/>
    </source>
</evidence>
<reference evidence="5" key="1">
    <citation type="submission" date="2025-08" db="UniProtKB">
        <authorList>
            <consortium name="RefSeq"/>
        </authorList>
    </citation>
    <scope>IDENTIFICATION</scope>
    <source>
        <tissue evidence="5">Sperm</tissue>
    </source>
</reference>
<dbReference type="GO" id="GO:0005829">
    <property type="term" value="C:cytosol"/>
    <property type="evidence" value="ECO:0007669"/>
    <property type="project" value="TreeGrafter"/>
</dbReference>
<dbReference type="GO" id="GO:0004335">
    <property type="term" value="F:galactokinase activity"/>
    <property type="evidence" value="ECO:0007669"/>
    <property type="project" value="TreeGrafter"/>
</dbReference>
<dbReference type="PANTHER" id="PTHR10457:SF7">
    <property type="entry name" value="GALACTOKINASE-RELATED"/>
    <property type="match status" value="1"/>
</dbReference>
<dbReference type="Pfam" id="PF08544">
    <property type="entry name" value="GHMP_kinases_C"/>
    <property type="match status" value="1"/>
</dbReference>
<feature type="domain" description="GHMP kinase C-terminal" evidence="3">
    <location>
        <begin position="10"/>
        <end position="72"/>
    </location>
</feature>
<dbReference type="InterPro" id="IPR013750">
    <property type="entry name" value="GHMP_kinase_C_dom"/>
</dbReference>
<keyword evidence="1" id="KW-0547">Nucleotide-binding</keyword>
<evidence type="ECO:0000259" key="3">
    <source>
        <dbReference type="Pfam" id="PF08544"/>
    </source>
</evidence>
<dbReference type="AlphaFoldDB" id="A0AAJ7SJQ7"/>
<keyword evidence="2" id="KW-0067">ATP-binding</keyword>